<dbReference type="SMART" id="SM00401">
    <property type="entry name" value="ZnF_GATA"/>
    <property type="match status" value="1"/>
</dbReference>
<evidence type="ECO:0000259" key="1">
    <source>
        <dbReference type="SMART" id="SM00401"/>
    </source>
</evidence>
<name>A0ABQ0L219_MYCCL</name>
<gene>
    <name evidence="2" type="ORF">MCHLO_02092</name>
</gene>
<protein>
    <recommendedName>
        <fullName evidence="1">GATA-type domain-containing protein</fullName>
    </recommendedName>
</protein>
<dbReference type="InterPro" id="IPR013088">
    <property type="entry name" value="Znf_NHR/GATA"/>
</dbReference>
<evidence type="ECO:0000313" key="2">
    <source>
        <dbReference type="EMBL" id="GAT44469.1"/>
    </source>
</evidence>
<sequence>MQGARRGTEGKRVGGVCGGLAWRAAGRGSRRAVSAILDGEDRPSRSAELEQDPHFFSSRSRAKIDVRVCRPVYSPTDKVPISASQSPHHIHYTLFIRGLTPPRGVRSSTPFAPSLLALMHPYDRRLNGARVSQNSTIANALGSLQNGTQEHPHIAPSLPNAGTNGPRTTSGPQSIVAGDVAQADEAIFTPGVAGYSSGVHGSIPPPSSHTWDPYQQKWVPAPNHVDPRQLALAHNPTSGALLHRKGALQTDLLISVDYPTAQLGPAGYQANVGPPNAMGASHPHYTPGAVVARRHAGPSQGHHTIQGAVAYSGDASLVDPRAAGHVVVGLAAGTGAFNAPPPPPPSILPAHGPPSIHMPPMPVPNANYYPEHVHVNPTHPEHPVGRERCPHCDAGPDGYTTWQWRYGPVSDQLLCSACGQYEGRTGKKRPLKNANRSRRGVA</sequence>
<dbReference type="Gene3D" id="3.30.50.10">
    <property type="entry name" value="Erythroid Transcription Factor GATA-1, subunit A"/>
    <property type="match status" value="1"/>
</dbReference>
<dbReference type="InterPro" id="IPR000679">
    <property type="entry name" value="Znf_GATA"/>
</dbReference>
<organism evidence="2 3">
    <name type="scientific">Mycena chlorophos</name>
    <name type="common">Agaric fungus</name>
    <name type="synonym">Agaricus chlorophos</name>
    <dbReference type="NCBI Taxonomy" id="658473"/>
    <lineage>
        <taxon>Eukaryota</taxon>
        <taxon>Fungi</taxon>
        <taxon>Dikarya</taxon>
        <taxon>Basidiomycota</taxon>
        <taxon>Agaricomycotina</taxon>
        <taxon>Agaricomycetes</taxon>
        <taxon>Agaricomycetidae</taxon>
        <taxon>Agaricales</taxon>
        <taxon>Marasmiineae</taxon>
        <taxon>Mycenaceae</taxon>
        <taxon>Mycena</taxon>
    </lineage>
</organism>
<proteinExistence type="predicted"/>
<evidence type="ECO:0000313" key="3">
    <source>
        <dbReference type="Proteomes" id="UP000815677"/>
    </source>
</evidence>
<keyword evidence="3" id="KW-1185">Reference proteome</keyword>
<feature type="domain" description="GATA-type" evidence="1">
    <location>
        <begin position="383"/>
        <end position="438"/>
    </location>
</feature>
<reference evidence="2" key="1">
    <citation type="submission" date="2014-09" db="EMBL/GenBank/DDBJ databases">
        <title>Genome sequence of the luminous mushroom Mycena chlorophos for searching fungal bioluminescence genes.</title>
        <authorList>
            <person name="Tanaka Y."/>
            <person name="Kasuga D."/>
            <person name="Oba Y."/>
            <person name="Hase S."/>
            <person name="Sato K."/>
            <person name="Oba Y."/>
            <person name="Sakakibara Y."/>
        </authorList>
    </citation>
    <scope>NUCLEOTIDE SEQUENCE</scope>
</reference>
<accession>A0ABQ0L219</accession>
<dbReference type="EMBL" id="DF839759">
    <property type="protein sequence ID" value="GAT44469.1"/>
    <property type="molecule type" value="Genomic_DNA"/>
</dbReference>
<dbReference type="Proteomes" id="UP000815677">
    <property type="component" value="Unassembled WGS sequence"/>
</dbReference>
<dbReference type="SUPFAM" id="SSF57716">
    <property type="entry name" value="Glucocorticoid receptor-like (DNA-binding domain)"/>
    <property type="match status" value="1"/>
</dbReference>